<dbReference type="Proteomes" id="UP001174694">
    <property type="component" value="Unassembled WGS sequence"/>
</dbReference>
<proteinExistence type="predicted"/>
<reference evidence="2" key="1">
    <citation type="submission" date="2022-07" db="EMBL/GenBank/DDBJ databases">
        <title>Fungi with potential for degradation of polypropylene.</title>
        <authorList>
            <person name="Gostincar C."/>
        </authorList>
    </citation>
    <scope>NUCLEOTIDE SEQUENCE</scope>
    <source>
        <strain evidence="2">EXF-13308</strain>
    </source>
</reference>
<name>A0AA38RBV0_9PEZI</name>
<evidence type="ECO:0000313" key="3">
    <source>
        <dbReference type="Proteomes" id="UP001174694"/>
    </source>
</evidence>
<dbReference type="AlphaFoldDB" id="A0AA38RBV0"/>
<accession>A0AA38RBV0</accession>
<evidence type="ECO:0000313" key="2">
    <source>
        <dbReference type="EMBL" id="KAJ9133177.1"/>
    </source>
</evidence>
<evidence type="ECO:0000256" key="1">
    <source>
        <dbReference type="SAM" id="MobiDB-lite"/>
    </source>
</evidence>
<feature type="compositionally biased region" description="Basic and acidic residues" evidence="1">
    <location>
        <begin position="274"/>
        <end position="310"/>
    </location>
</feature>
<gene>
    <name evidence="2" type="ORF">NKR23_g10910</name>
</gene>
<sequence>MGLVHPLLVVGMVRGRLRPLAALDLKFADPGWDMVQVTSRILSYLVGSQRYIDSELAWAETLPEDEWSRDVEAEYRLRKKELENLPEDRSKSKIIEELKAEVDRLKQGCLEIYVPKFPVVHTCLLLGAISSDWESTYLHSVGHRPWNSPPNWGGKYMWEPGCTVINLTDRSYAFVVPAKKSCGMGDDESYLALQPISGHQWLRGFGHHSDPKTDEVWICEGGTASVMSEEALQEVWPSFLQDERSKKDSKDEDGEDEDGGDEDGGDEDGGDEDDHIKDERPKNEDIKDENTTSDYDKVENGNDEEEHRNGNAEQDGPAAKKRKREPEASSGRVVGIIDSLLDSCPQIKLLALKATKGFLPELERYSREHPERFAAGCSGAVPLLLAALTHDQGHTEHLKLNRFNALSGDQVVELVKAIVARNATMVRGEEKPLELLDLSFNASVTRDHIRRILDVTNLKELLIWNNASLPLEEVAKVAGGRIAKVTTRAGFLAPLEKWVRQCFYDADDPVRIHPVPPTAPTQTRIRQVVWMMLVTEKADASKPPTNKDGQLQIPIGALSLEDFDAETLAVMLHPMRHRKAYSRHDRNRIFSELVAFPHHDAWTPLAEVYTSLASIEKFMSNRSIIENAHGTLTNRWPLVFPLMMATGDVESEWAVSSPFPAEAFHHAMFETQSFEKPMRIHGPDPIVRGEYTLVFLREPDLGRLRVGLVTRDATGRLEVHDPGAAARAAGDEEAASAWENGIGKLPAWSGKGEEGEQRYCRNTMLLGAAAVEIMWAAAEKLSAQENEICQKIYKWR</sequence>
<dbReference type="EMBL" id="JANBVO010000052">
    <property type="protein sequence ID" value="KAJ9133177.1"/>
    <property type="molecule type" value="Genomic_DNA"/>
</dbReference>
<protein>
    <submittedName>
        <fullName evidence="2">Uncharacterized protein</fullName>
    </submittedName>
</protein>
<feature type="compositionally biased region" description="Acidic residues" evidence="1">
    <location>
        <begin position="251"/>
        <end position="273"/>
    </location>
</feature>
<feature type="region of interest" description="Disordered" evidence="1">
    <location>
        <begin position="238"/>
        <end position="330"/>
    </location>
</feature>
<feature type="compositionally biased region" description="Basic and acidic residues" evidence="1">
    <location>
        <begin position="241"/>
        <end position="250"/>
    </location>
</feature>
<organism evidence="2 3">
    <name type="scientific">Pleurostoma richardsiae</name>
    <dbReference type="NCBI Taxonomy" id="41990"/>
    <lineage>
        <taxon>Eukaryota</taxon>
        <taxon>Fungi</taxon>
        <taxon>Dikarya</taxon>
        <taxon>Ascomycota</taxon>
        <taxon>Pezizomycotina</taxon>
        <taxon>Sordariomycetes</taxon>
        <taxon>Sordariomycetidae</taxon>
        <taxon>Calosphaeriales</taxon>
        <taxon>Pleurostomataceae</taxon>
        <taxon>Pleurostoma</taxon>
    </lineage>
</organism>
<keyword evidence="3" id="KW-1185">Reference proteome</keyword>
<comment type="caution">
    <text evidence="2">The sequence shown here is derived from an EMBL/GenBank/DDBJ whole genome shotgun (WGS) entry which is preliminary data.</text>
</comment>